<comment type="caution">
    <text evidence="2">The sequence shown here is derived from an EMBL/GenBank/DDBJ whole genome shotgun (WGS) entry which is preliminary data.</text>
</comment>
<dbReference type="InterPro" id="IPR029063">
    <property type="entry name" value="SAM-dependent_MTases_sf"/>
</dbReference>
<dbReference type="EMBL" id="JACYTN010000003">
    <property type="protein sequence ID" value="MBD8497958.1"/>
    <property type="molecule type" value="Genomic_DNA"/>
</dbReference>
<proteinExistence type="predicted"/>
<protein>
    <submittedName>
        <fullName evidence="2">LicD family protein</fullName>
    </submittedName>
</protein>
<dbReference type="PANTHER" id="PTHR43404:SF2">
    <property type="entry name" value="LIPOPOLYSACCHARIDE CHOLINEPHOSPHOTRANSFERASE LICD"/>
    <property type="match status" value="1"/>
</dbReference>
<dbReference type="PANTHER" id="PTHR43404">
    <property type="entry name" value="LIPOPOLYSACCHARIDE CHOLINEPHOSPHOTRANSFERASE LICD"/>
    <property type="match status" value="1"/>
</dbReference>
<dbReference type="RefSeq" id="WP_192024370.1">
    <property type="nucleotide sequence ID" value="NZ_JACYTN010000003.1"/>
</dbReference>
<feature type="domain" description="LicD/FKTN/FKRP nucleotidyltransferase" evidence="1">
    <location>
        <begin position="38"/>
        <end position="259"/>
    </location>
</feature>
<name>A0ABR9AV45_9BACL</name>
<evidence type="ECO:0000313" key="3">
    <source>
        <dbReference type="Proteomes" id="UP000634529"/>
    </source>
</evidence>
<dbReference type="Proteomes" id="UP000634529">
    <property type="component" value="Unassembled WGS sequence"/>
</dbReference>
<evidence type="ECO:0000259" key="1">
    <source>
        <dbReference type="Pfam" id="PF04991"/>
    </source>
</evidence>
<reference evidence="2 3" key="1">
    <citation type="submission" date="2020-09" db="EMBL/GenBank/DDBJ databases">
        <title>Paenibacillus sp. CAU 1523 isolated from sand of Haeundae Beach.</title>
        <authorList>
            <person name="Kim W."/>
        </authorList>
    </citation>
    <scope>NUCLEOTIDE SEQUENCE [LARGE SCALE GENOMIC DNA]</scope>
    <source>
        <strain evidence="2 3">CAU 1523</strain>
    </source>
</reference>
<dbReference type="InterPro" id="IPR007074">
    <property type="entry name" value="LicD/FKTN/FKRP_NTP_transf"/>
</dbReference>
<organism evidence="2 3">
    <name type="scientific">Paenibacillus arenosi</name>
    <dbReference type="NCBI Taxonomy" id="2774142"/>
    <lineage>
        <taxon>Bacteria</taxon>
        <taxon>Bacillati</taxon>
        <taxon>Bacillota</taxon>
        <taxon>Bacilli</taxon>
        <taxon>Bacillales</taxon>
        <taxon>Paenibacillaceae</taxon>
        <taxon>Paenibacillus</taxon>
    </lineage>
</organism>
<keyword evidence="3" id="KW-1185">Reference proteome</keyword>
<gene>
    <name evidence="2" type="ORF">IFO66_06515</name>
</gene>
<evidence type="ECO:0000313" key="2">
    <source>
        <dbReference type="EMBL" id="MBD8497958.1"/>
    </source>
</evidence>
<dbReference type="SUPFAM" id="SSF53335">
    <property type="entry name" value="S-adenosyl-L-methionine-dependent methyltransferases"/>
    <property type="match status" value="1"/>
</dbReference>
<accession>A0ABR9AV45</accession>
<dbReference type="Gene3D" id="3.40.50.720">
    <property type="entry name" value="NAD(P)-binding Rossmann-like Domain"/>
    <property type="match status" value="1"/>
</dbReference>
<dbReference type="InterPro" id="IPR052942">
    <property type="entry name" value="LPS_cholinephosphotransferase"/>
</dbReference>
<sequence length="399" mass="47339">MRADFFKEEVICDYRVTEKMKRIWAVQLDLLEKFIDVCDRNGLTYFVSYGTLLGAVRHNGYIPWDDDIDIMMPRKDYNLLKLIAEKEFSHPYFFQTPENDPENFTAGGCRLRNSNTTYIEYLNLGHNCNNGCYIDITALDGVFDNKLKRHRQIKRVDRYKSLLYAKVYGKDFVTLFDHSKLQWGTLRFLAKLFPHKWLCQQFDNACSACGFDETTKLGIFTQKNGDYEYRYFDKDIFEQTVKLDFEHINVPIPADYMRYILTVWDKGMELPPLHERKPKHEGFFDTETPYKEHALPIFTDVFKDIKGKRIFLFGAGLMLDDYMKKHGKKYQPEFVFDNDPNKWGTIRHGIVVKNPAELPSLLEENTRLIIVNIYYREIGEQLRKLGINQFYAYLQDRNY</sequence>
<dbReference type="Pfam" id="PF04991">
    <property type="entry name" value="LicD"/>
    <property type="match status" value="1"/>
</dbReference>